<dbReference type="RefSeq" id="WP_076630701.1">
    <property type="nucleotide sequence ID" value="NZ_CP019316.1"/>
</dbReference>
<name>A0A1P8N1P8_9RHOB</name>
<dbReference type="PANTHER" id="PTHR40252">
    <property type="entry name" value="BLR0328 PROTEIN"/>
    <property type="match status" value="1"/>
</dbReference>
<keyword evidence="4" id="KW-1185">Reference proteome</keyword>
<feature type="domain" description="FIST C-domain" evidence="2">
    <location>
        <begin position="246"/>
        <end position="375"/>
    </location>
</feature>
<dbReference type="EMBL" id="CP019316">
    <property type="protein sequence ID" value="APX14234.1"/>
    <property type="molecule type" value="Genomic_DNA"/>
</dbReference>
<protein>
    <submittedName>
        <fullName evidence="3">GfdT protein</fullName>
    </submittedName>
</protein>
<dbReference type="PANTHER" id="PTHR40252:SF2">
    <property type="entry name" value="BLR0328 PROTEIN"/>
    <property type="match status" value="1"/>
</dbReference>
<geneLocation type="plasmid" evidence="3 4">
    <name>pDOK1-4-4</name>
</geneLocation>
<dbReference type="Proteomes" id="UP000186336">
    <property type="component" value="Plasmid pDOK1-4-4"/>
</dbReference>
<feature type="domain" description="FIST" evidence="1">
    <location>
        <begin position="45"/>
        <end position="245"/>
    </location>
</feature>
<reference evidence="3 4" key="1">
    <citation type="submission" date="2017-01" db="EMBL/GenBank/DDBJ databases">
        <title>Complete genome of Tateyamaria omphalii DOK1-4 isolated from seawater in Dokdo.</title>
        <authorList>
            <person name="Kim J.H."/>
            <person name="Chi W.-J."/>
        </authorList>
    </citation>
    <scope>NUCLEOTIDE SEQUENCE [LARGE SCALE GENOMIC DNA]</scope>
    <source>
        <strain evidence="3 4">DOK1-4</strain>
        <plasmid evidence="3 4">pDOK1-4-4</plasmid>
    </source>
</reference>
<keyword evidence="3" id="KW-0614">Plasmid</keyword>
<sequence>MTLQSKAARLEGRAVADQYDILRTAEVRASTTSPVKHLERNLGEGPFALIALFVTPAVDFHSVVAEAEALFPDVDVLACTTAGEIGTTGYEDGLVVAVGFPQAGFTTTSLMFEDIDALDMQATIDQITLERIALRDKTPGLDDNFAFLVVDGLSLSEDTLTATIAPALRDFPIFGGSAGDGTSFCQTFVALNGKVASNAAILTLARSRYQTRVFSLNHLVPGDTQMVVTGADPARRIVKEINAEPAAREYARLVGKDPDQLDRFTFASHPVVVRIGDTHHVRAIQQVNEHGELVFFSAIDEGMVLTVASPENLSAHLQTKLSDLGRPEPPANIIGCDCILRRIEAEQSQQTRQISDVLSAHNVTGFSTYGEQIGPLHVNHTMSGVAFYHAAQTDKAGT</sequence>
<accession>A0A1P8N1P8</accession>
<dbReference type="KEGG" id="tom:BWR18_20470"/>
<proteinExistence type="predicted"/>
<dbReference type="SMART" id="SM00897">
    <property type="entry name" value="FIST"/>
    <property type="match status" value="1"/>
</dbReference>
<evidence type="ECO:0000313" key="4">
    <source>
        <dbReference type="Proteomes" id="UP000186336"/>
    </source>
</evidence>
<evidence type="ECO:0000313" key="3">
    <source>
        <dbReference type="EMBL" id="APX14234.1"/>
    </source>
</evidence>
<dbReference type="Pfam" id="PF08495">
    <property type="entry name" value="FIST"/>
    <property type="match status" value="1"/>
</dbReference>
<evidence type="ECO:0000259" key="1">
    <source>
        <dbReference type="SMART" id="SM00897"/>
    </source>
</evidence>
<organism evidence="3 4">
    <name type="scientific">Tateyamaria omphalii</name>
    <dbReference type="NCBI Taxonomy" id="299262"/>
    <lineage>
        <taxon>Bacteria</taxon>
        <taxon>Pseudomonadati</taxon>
        <taxon>Pseudomonadota</taxon>
        <taxon>Alphaproteobacteria</taxon>
        <taxon>Rhodobacterales</taxon>
        <taxon>Roseobacteraceae</taxon>
        <taxon>Tateyamaria</taxon>
    </lineage>
</organism>
<dbReference type="InterPro" id="IPR019494">
    <property type="entry name" value="FIST_C"/>
</dbReference>
<evidence type="ECO:0000259" key="2">
    <source>
        <dbReference type="SMART" id="SM01204"/>
    </source>
</evidence>
<gene>
    <name evidence="3" type="ORF">BWR18_20470</name>
</gene>
<dbReference type="InterPro" id="IPR013702">
    <property type="entry name" value="FIST_domain_N"/>
</dbReference>
<dbReference type="Pfam" id="PF10442">
    <property type="entry name" value="FIST_C"/>
    <property type="match status" value="1"/>
</dbReference>
<dbReference type="SMART" id="SM01204">
    <property type="entry name" value="FIST_C"/>
    <property type="match status" value="1"/>
</dbReference>
<dbReference type="AlphaFoldDB" id="A0A1P8N1P8"/>
<dbReference type="OrthoDB" id="9807948at2"/>